<comment type="caution">
    <text evidence="20">The sequence shown here is derived from an EMBL/GenBank/DDBJ whole genome shotgun (WGS) entry which is preliminary data.</text>
</comment>
<dbReference type="InterPro" id="IPR001734">
    <property type="entry name" value="Na/solute_symporter"/>
</dbReference>
<evidence type="ECO:0000256" key="5">
    <source>
        <dbReference type="ARBA" id="ARBA00022475"/>
    </source>
</evidence>
<keyword evidence="8" id="KW-0769">Symport</keyword>
<feature type="chain" id="PRO_5044621344" description="Cation/acetate symporter ActP" evidence="18">
    <location>
        <begin position="20"/>
        <end position="551"/>
    </location>
</feature>
<evidence type="ECO:0000256" key="11">
    <source>
        <dbReference type="ARBA" id="ARBA00023065"/>
    </source>
</evidence>
<evidence type="ECO:0000256" key="2">
    <source>
        <dbReference type="ARBA" id="ARBA00006434"/>
    </source>
</evidence>
<feature type="transmembrane region" description="Helical" evidence="17">
    <location>
        <begin position="263"/>
        <end position="287"/>
    </location>
</feature>
<feature type="transmembrane region" description="Helical" evidence="17">
    <location>
        <begin position="356"/>
        <end position="385"/>
    </location>
</feature>
<dbReference type="GO" id="GO:0006847">
    <property type="term" value="P:plasma membrane acetate transport"/>
    <property type="evidence" value="ECO:0007669"/>
    <property type="project" value="TreeGrafter"/>
</dbReference>
<feature type="transmembrane region" description="Helical" evidence="17">
    <location>
        <begin position="463"/>
        <end position="486"/>
    </location>
</feature>
<keyword evidence="7 17" id="KW-0812">Transmembrane</keyword>
<dbReference type="PANTHER" id="PTHR48086">
    <property type="entry name" value="SODIUM/PROLINE SYMPORTER-RELATED"/>
    <property type="match status" value="1"/>
</dbReference>
<evidence type="ECO:0000313" key="21">
    <source>
        <dbReference type="Proteomes" id="UP000297720"/>
    </source>
</evidence>
<dbReference type="NCBIfam" id="NF009135">
    <property type="entry name" value="PRK12488.1"/>
    <property type="match status" value="1"/>
</dbReference>
<gene>
    <name evidence="19" type="ORF">DRM93_04485</name>
    <name evidence="20" type="ORF">DRM94_04485</name>
</gene>
<dbReference type="OrthoDB" id="9764416at2"/>
<dbReference type="Proteomes" id="UP000297720">
    <property type="component" value="Unassembled WGS sequence"/>
</dbReference>
<dbReference type="CDD" id="cd11480">
    <property type="entry name" value="SLC5sbd_u4"/>
    <property type="match status" value="1"/>
</dbReference>
<proteinExistence type="inferred from homology"/>
<feature type="signal peptide" evidence="18">
    <location>
        <begin position="1"/>
        <end position="19"/>
    </location>
</feature>
<evidence type="ECO:0000256" key="3">
    <source>
        <dbReference type="ARBA" id="ARBA00018047"/>
    </source>
</evidence>
<keyword evidence="4" id="KW-0813">Transport</keyword>
<evidence type="ECO:0000313" key="20">
    <source>
        <dbReference type="EMBL" id="TFF82717.1"/>
    </source>
</evidence>
<dbReference type="GO" id="GO:0015123">
    <property type="term" value="F:acetate transmembrane transporter activity"/>
    <property type="evidence" value="ECO:0007669"/>
    <property type="project" value="TreeGrafter"/>
</dbReference>
<feature type="transmembrane region" description="Helical" evidence="17">
    <location>
        <begin position="150"/>
        <end position="168"/>
    </location>
</feature>
<dbReference type="GO" id="GO:0006814">
    <property type="term" value="P:sodium ion transport"/>
    <property type="evidence" value="ECO:0007669"/>
    <property type="project" value="UniProtKB-KW"/>
</dbReference>
<dbReference type="AlphaFoldDB" id="A0A5F0KE24"/>
<feature type="transmembrane region" description="Helical" evidence="17">
    <location>
        <begin position="210"/>
        <end position="228"/>
    </location>
</feature>
<dbReference type="GO" id="GO:0005886">
    <property type="term" value="C:plasma membrane"/>
    <property type="evidence" value="ECO:0007669"/>
    <property type="project" value="UniProtKB-SubCell"/>
</dbReference>
<reference evidence="20 22" key="1">
    <citation type="submission" date="2018-06" db="EMBL/GenBank/DDBJ databases">
        <title>Occurrence of a novel blaKPC-2- and qnrS2- harbouring IncP6 plasmid from Aeromonas taiwanensis isolates recovered from the river sediments.</title>
        <authorList>
            <person name="Zheng B."/>
            <person name="Yu X."/>
            <person name="Xiao Y."/>
        </authorList>
    </citation>
    <scope>NUCLEOTIDE SEQUENCE [LARGE SCALE GENOMIC DNA]</scope>
    <source>
        <strain evidence="19 21">1713</strain>
        <strain evidence="20 22">198</strain>
    </source>
</reference>
<dbReference type="InterPro" id="IPR038377">
    <property type="entry name" value="Na/Glc_symporter_sf"/>
</dbReference>
<dbReference type="NCBIfam" id="TIGR00813">
    <property type="entry name" value="sss"/>
    <property type="match status" value="1"/>
</dbReference>
<dbReference type="PROSITE" id="PS00457">
    <property type="entry name" value="NA_SOLUT_SYMP_2"/>
    <property type="match status" value="1"/>
</dbReference>
<dbReference type="GeneID" id="99812317"/>
<feature type="transmembrane region" description="Helical" evidence="17">
    <location>
        <begin position="180"/>
        <end position="198"/>
    </location>
</feature>
<evidence type="ECO:0000256" key="18">
    <source>
        <dbReference type="SAM" id="SignalP"/>
    </source>
</evidence>
<evidence type="ECO:0000256" key="15">
    <source>
        <dbReference type="ARBA" id="ARBA00032392"/>
    </source>
</evidence>
<feature type="transmembrane region" description="Helical" evidence="17">
    <location>
        <begin position="430"/>
        <end position="451"/>
    </location>
</feature>
<comment type="similarity">
    <text evidence="2 16">Belongs to the sodium:solute symporter (SSF) (TC 2.A.21) family.</text>
</comment>
<name>A0A5F0KE24_9GAMM</name>
<keyword evidence="21" id="KW-1185">Reference proteome</keyword>
<evidence type="ECO:0000256" key="13">
    <source>
        <dbReference type="ARBA" id="ARBA00023201"/>
    </source>
</evidence>
<evidence type="ECO:0000256" key="6">
    <source>
        <dbReference type="ARBA" id="ARBA00022519"/>
    </source>
</evidence>
<evidence type="ECO:0000256" key="14">
    <source>
        <dbReference type="ARBA" id="ARBA00031561"/>
    </source>
</evidence>
<evidence type="ECO:0000256" key="9">
    <source>
        <dbReference type="ARBA" id="ARBA00022989"/>
    </source>
</evidence>
<feature type="transmembrane region" description="Helical" evidence="17">
    <location>
        <begin position="76"/>
        <end position="98"/>
    </location>
</feature>
<keyword evidence="10" id="KW-0915">Sodium</keyword>
<dbReference type="Pfam" id="PF00474">
    <property type="entry name" value="SSF"/>
    <property type="match status" value="1"/>
</dbReference>
<accession>A0A5F0KE24</accession>
<organism evidence="20 22">
    <name type="scientific">Aeromonas taiwanensis</name>
    <dbReference type="NCBI Taxonomy" id="633417"/>
    <lineage>
        <taxon>Bacteria</taxon>
        <taxon>Pseudomonadati</taxon>
        <taxon>Pseudomonadota</taxon>
        <taxon>Gammaproteobacteria</taxon>
        <taxon>Aeromonadales</taxon>
        <taxon>Aeromonadaceae</taxon>
        <taxon>Aeromonas</taxon>
    </lineage>
</organism>
<evidence type="ECO:0000256" key="1">
    <source>
        <dbReference type="ARBA" id="ARBA00004429"/>
    </source>
</evidence>
<evidence type="ECO:0000313" key="22">
    <source>
        <dbReference type="Proteomes" id="UP000297914"/>
    </source>
</evidence>
<dbReference type="PROSITE" id="PS00456">
    <property type="entry name" value="NA_SOLUT_SYMP_1"/>
    <property type="match status" value="1"/>
</dbReference>
<keyword evidence="18" id="KW-0732">Signal</keyword>
<keyword evidence="9 17" id="KW-1133">Transmembrane helix</keyword>
<dbReference type="InterPro" id="IPR050277">
    <property type="entry name" value="Sodium:Solute_Symporter"/>
</dbReference>
<evidence type="ECO:0000256" key="17">
    <source>
        <dbReference type="SAM" id="Phobius"/>
    </source>
</evidence>
<evidence type="ECO:0000256" key="16">
    <source>
        <dbReference type="RuleBase" id="RU362091"/>
    </source>
</evidence>
<evidence type="ECO:0000313" key="19">
    <source>
        <dbReference type="EMBL" id="TFF79142.1"/>
    </source>
</evidence>
<dbReference type="Proteomes" id="UP000297914">
    <property type="component" value="Unassembled WGS sequence"/>
</dbReference>
<evidence type="ECO:0000256" key="8">
    <source>
        <dbReference type="ARBA" id="ARBA00022847"/>
    </source>
</evidence>
<feature type="transmembrane region" description="Helical" evidence="17">
    <location>
        <begin position="35"/>
        <end position="55"/>
    </location>
</feature>
<feature type="transmembrane region" description="Helical" evidence="17">
    <location>
        <begin position="406"/>
        <end position="424"/>
    </location>
</feature>
<dbReference type="EMBL" id="QORK01000006">
    <property type="protein sequence ID" value="TFF82717.1"/>
    <property type="molecule type" value="Genomic_DNA"/>
</dbReference>
<protein>
    <recommendedName>
        <fullName evidence="3">Cation/acetate symporter ActP</fullName>
    </recommendedName>
    <alternativeName>
        <fullName evidence="15">Acetate permease</fullName>
    </alternativeName>
    <alternativeName>
        <fullName evidence="14">Acetate transporter ActP</fullName>
    </alternativeName>
</protein>
<sequence>MKGKSLLLLTGLVSTPLLAADAISGEVQRQPLNISAIVMFVAFVAATLFITYWASKRNRSASDYYAAGGRITGFQNGLAIAGDYMSAASFLGISALVYTSGYDGLIYSIGFLVGWPIILFLIAERLRNLGKYTFADVASYRLKQTSVRSLSASGSLVVVALYLIAQMVGAGKLIELLFGLQYHVAVVLVGILMVLYVLFGGMLATTWVQIIKAVMLLSGASFMAIMVMKSVNFDVGALFSEAVKVHANGAAIMSPGGLVADPISAISLGLALMFGTAGLPHILMRFFTVSDAKEARKSVFYATGFIGYFYILTFIIGFGAILLVSTNPDFKDATGALLGGTNMAAVHLADAVGGSLFLGFISAVAFATILAVVAGLTLAGASAVSHDLYACVLKQGKANEADELRVSKMTTLVLGVVAIGLGILFEKQNIAFMVGLAFSIAASCNFPVLFLSMFWSRLTTRGAVYGGWLGLISAVTLMVLGPTVWVKVLGHAQAIFPYEYPALFSMALAFIGIWFFSVTDKSQAASDEHAKFFPQFVRSQTGLGASGASAH</sequence>
<feature type="transmembrane region" description="Helical" evidence="17">
    <location>
        <begin position="299"/>
        <end position="324"/>
    </location>
</feature>
<dbReference type="PANTHER" id="PTHR48086:SF6">
    <property type="entry name" value="CATION_ACETATE SYMPORTER ACTP"/>
    <property type="match status" value="1"/>
</dbReference>
<keyword evidence="12 17" id="KW-0472">Membrane</keyword>
<evidence type="ECO:0000256" key="4">
    <source>
        <dbReference type="ARBA" id="ARBA00022448"/>
    </source>
</evidence>
<evidence type="ECO:0000256" key="7">
    <source>
        <dbReference type="ARBA" id="ARBA00022692"/>
    </source>
</evidence>
<evidence type="ECO:0000256" key="12">
    <source>
        <dbReference type="ARBA" id="ARBA00023136"/>
    </source>
</evidence>
<keyword evidence="5" id="KW-1003">Cell membrane</keyword>
<keyword evidence="6" id="KW-0997">Cell inner membrane</keyword>
<dbReference type="RefSeq" id="WP_043760965.1">
    <property type="nucleotide sequence ID" value="NZ_BAWK01000047.1"/>
</dbReference>
<dbReference type="FunFam" id="1.20.1730.10:FF:000001">
    <property type="entry name" value="Cation/acetate symporter ActP"/>
    <property type="match status" value="1"/>
</dbReference>
<keyword evidence="11" id="KW-0406">Ion transport</keyword>
<dbReference type="EMBL" id="QORL01000006">
    <property type="protein sequence ID" value="TFF79142.1"/>
    <property type="molecule type" value="Genomic_DNA"/>
</dbReference>
<evidence type="ECO:0000256" key="10">
    <source>
        <dbReference type="ARBA" id="ARBA00023053"/>
    </source>
</evidence>
<dbReference type="InterPro" id="IPR018212">
    <property type="entry name" value="Na/solute_symporter_CS"/>
</dbReference>
<dbReference type="GO" id="GO:0015293">
    <property type="term" value="F:symporter activity"/>
    <property type="evidence" value="ECO:0007669"/>
    <property type="project" value="UniProtKB-KW"/>
</dbReference>
<feature type="transmembrane region" description="Helical" evidence="17">
    <location>
        <begin position="104"/>
        <end position="123"/>
    </location>
</feature>
<comment type="subcellular location">
    <subcellularLocation>
        <location evidence="1">Cell inner membrane</location>
        <topology evidence="1">Multi-pass membrane protein</topology>
    </subcellularLocation>
</comment>
<dbReference type="Gene3D" id="1.20.1730.10">
    <property type="entry name" value="Sodium/glucose cotransporter"/>
    <property type="match status" value="1"/>
</dbReference>
<dbReference type="PROSITE" id="PS50283">
    <property type="entry name" value="NA_SOLUT_SYMP_3"/>
    <property type="match status" value="1"/>
</dbReference>
<feature type="transmembrane region" description="Helical" evidence="17">
    <location>
        <begin position="498"/>
        <end position="516"/>
    </location>
</feature>
<dbReference type="NCBIfam" id="NF006903">
    <property type="entry name" value="PRK09395.1"/>
    <property type="match status" value="1"/>
</dbReference>
<keyword evidence="13" id="KW-0739">Sodium transport</keyword>